<dbReference type="PANTHER" id="PTHR31623">
    <property type="entry name" value="F21J9.9"/>
    <property type="match status" value="1"/>
</dbReference>
<comment type="subunit">
    <text evidence="4">Monomer.</text>
</comment>
<evidence type="ECO:0000256" key="4">
    <source>
        <dbReference type="ARBA" id="ARBA00011245"/>
    </source>
</evidence>
<comment type="pathway">
    <text evidence="2">Alkaloid biosynthesis.</text>
</comment>
<evidence type="ECO:0000256" key="5">
    <source>
        <dbReference type="ARBA" id="ARBA00022490"/>
    </source>
</evidence>
<keyword evidence="7" id="KW-0808">Transferase</keyword>
<dbReference type="Pfam" id="PF02458">
    <property type="entry name" value="Transferase"/>
    <property type="match status" value="1"/>
</dbReference>
<accession>A0ABM4UG75</accession>
<dbReference type="PANTHER" id="PTHR31623:SF88">
    <property type="entry name" value="ACYLSUGAR ACYLTRANSFERASE 3-LIKE"/>
    <property type="match status" value="1"/>
</dbReference>
<dbReference type="RefSeq" id="XP_071906265.1">
    <property type="nucleotide sequence ID" value="XM_072050164.1"/>
</dbReference>
<evidence type="ECO:0000256" key="3">
    <source>
        <dbReference type="ARBA" id="ARBA00009861"/>
    </source>
</evidence>
<dbReference type="Proteomes" id="UP001652660">
    <property type="component" value="Chromosome 5c"/>
</dbReference>
<protein>
    <submittedName>
        <fullName evidence="10">Acyltransferase-like</fullName>
    </submittedName>
</protein>
<dbReference type="InterPro" id="IPR023213">
    <property type="entry name" value="CAT-like_dom_sf"/>
</dbReference>
<gene>
    <name evidence="10" type="primary">LOC113690673</name>
</gene>
<name>A0ABM4UG75_COFAR</name>
<keyword evidence="5" id="KW-0963">Cytoplasm</keyword>
<keyword evidence="6" id="KW-0017">Alkaloid metabolism</keyword>
<sequence>MSLKDSSLLEILSERLIKPFSPTPPSLRSYKLSRKDQMVHTRYVPWAFFYPADNNPEGKDRSSLTETETFELLQTSLSKTLAYYYPFAGRLKNNSFVDCNDMGVQLTEARIKCSMLEILKQENSHLKDLVFPRLFFTDVIPTECSLLIVQVSFFNCGGVAVALCASHKVMDASTTCNFMNDWSSMARTLNDHVPTPLFNGASLFPPIEDSKCSSNNELKAPKPPESCITRRFLFQSAKIDELKNIAVNSSGVCNPTRYEVVTALLFRCAVAAAKANSGSFQPSMLSNTVNLRRLTVPPLPKDFFFFFNSLNQTFCCFINLIPELTSKAGNS</sequence>
<comment type="subcellular location">
    <subcellularLocation>
        <location evidence="1">Cytoplasm</location>
    </subcellularLocation>
</comment>
<evidence type="ECO:0000313" key="10">
    <source>
        <dbReference type="RefSeq" id="XP_071906265.1"/>
    </source>
</evidence>
<evidence type="ECO:0000256" key="2">
    <source>
        <dbReference type="ARBA" id="ARBA00004913"/>
    </source>
</evidence>
<evidence type="ECO:0000313" key="9">
    <source>
        <dbReference type="Proteomes" id="UP001652660"/>
    </source>
</evidence>
<organism evidence="9 10">
    <name type="scientific">Coffea arabica</name>
    <name type="common">Arabian coffee</name>
    <dbReference type="NCBI Taxonomy" id="13443"/>
    <lineage>
        <taxon>Eukaryota</taxon>
        <taxon>Viridiplantae</taxon>
        <taxon>Streptophyta</taxon>
        <taxon>Embryophyta</taxon>
        <taxon>Tracheophyta</taxon>
        <taxon>Spermatophyta</taxon>
        <taxon>Magnoliopsida</taxon>
        <taxon>eudicotyledons</taxon>
        <taxon>Gunneridae</taxon>
        <taxon>Pentapetalae</taxon>
        <taxon>asterids</taxon>
        <taxon>lamiids</taxon>
        <taxon>Gentianales</taxon>
        <taxon>Rubiaceae</taxon>
        <taxon>Ixoroideae</taxon>
        <taxon>Gardenieae complex</taxon>
        <taxon>Bertiereae - Coffeeae clade</taxon>
        <taxon>Coffeeae</taxon>
        <taxon>Coffea</taxon>
    </lineage>
</organism>
<keyword evidence="8" id="KW-0012">Acyltransferase</keyword>
<evidence type="ECO:0000256" key="6">
    <source>
        <dbReference type="ARBA" id="ARBA00022589"/>
    </source>
</evidence>
<evidence type="ECO:0000256" key="1">
    <source>
        <dbReference type="ARBA" id="ARBA00004496"/>
    </source>
</evidence>
<dbReference type="Gene3D" id="3.30.559.10">
    <property type="entry name" value="Chloramphenicol acetyltransferase-like domain"/>
    <property type="match status" value="2"/>
</dbReference>
<proteinExistence type="inferred from homology"/>
<evidence type="ECO:0000256" key="7">
    <source>
        <dbReference type="ARBA" id="ARBA00022679"/>
    </source>
</evidence>
<reference evidence="10" key="1">
    <citation type="submission" date="2025-08" db="UniProtKB">
        <authorList>
            <consortium name="RefSeq"/>
        </authorList>
    </citation>
    <scope>IDENTIFICATION</scope>
    <source>
        <tissue evidence="10">Leaves</tissue>
    </source>
</reference>
<dbReference type="GeneID" id="113690673"/>
<comment type="similarity">
    <text evidence="3">Belongs to the plant acyltransferase family.</text>
</comment>
<keyword evidence="9" id="KW-1185">Reference proteome</keyword>
<evidence type="ECO:0000256" key="8">
    <source>
        <dbReference type="ARBA" id="ARBA00023315"/>
    </source>
</evidence>